<reference evidence="6" key="2">
    <citation type="journal article" date="2020" name="mSystems">
        <title>Genome- and Community-Level Interaction Insights into Carbon Utilization and Element Cycling Functions of Hydrothermarchaeota in Hydrothermal Sediment.</title>
        <authorList>
            <person name="Zhou Z."/>
            <person name="Liu Y."/>
            <person name="Xu W."/>
            <person name="Pan J."/>
            <person name="Luo Z.H."/>
            <person name="Li M."/>
        </authorList>
    </citation>
    <scope>NUCLEOTIDE SEQUENCE [LARGE SCALE GENOMIC DNA]</scope>
    <source>
        <strain evidence="6">SpSt-640</strain>
    </source>
</reference>
<evidence type="ECO:0000313" key="5">
    <source>
        <dbReference type="EMBL" id="ANE41427.1"/>
    </source>
</evidence>
<protein>
    <submittedName>
        <fullName evidence="5 6">ABC transporter substrate-binding protein</fullName>
    </submittedName>
</protein>
<keyword evidence="4" id="KW-0812">Transmembrane</keyword>
<keyword evidence="3" id="KW-0456">Lyase</keyword>
<evidence type="ECO:0000256" key="2">
    <source>
        <dbReference type="ARBA" id="ARBA00022428"/>
    </source>
</evidence>
<keyword evidence="4" id="KW-0472">Membrane</keyword>
<comment type="pathway">
    <text evidence="1">Quinol/quinone metabolism; menaquinone biosynthesis.</text>
</comment>
<organism evidence="5 7">
    <name type="scientific">Fervidobacterium pennivorans</name>
    <dbReference type="NCBI Taxonomy" id="93466"/>
    <lineage>
        <taxon>Bacteria</taxon>
        <taxon>Thermotogati</taxon>
        <taxon>Thermotogota</taxon>
        <taxon>Thermotogae</taxon>
        <taxon>Thermotogales</taxon>
        <taxon>Fervidobacteriaceae</taxon>
        <taxon>Fervidobacterium</taxon>
    </lineage>
</organism>
<dbReference type="InterPro" id="IPR003773">
    <property type="entry name" value="Menaquinone_biosynth"/>
</dbReference>
<dbReference type="KEGG" id="fng:JM64_05160"/>
<keyword evidence="4" id="KW-1133">Transmembrane helix</keyword>
<dbReference type="Proteomes" id="UP000077096">
    <property type="component" value="Chromosome"/>
</dbReference>
<dbReference type="PATRIC" id="fig|93466.3.peg.1099"/>
<dbReference type="AlphaFoldDB" id="A0A172T369"/>
<name>A0A172T369_FERPE</name>
<evidence type="ECO:0000256" key="4">
    <source>
        <dbReference type="SAM" id="Phobius"/>
    </source>
</evidence>
<dbReference type="Pfam" id="PF02621">
    <property type="entry name" value="VitK2_biosynth"/>
    <property type="match status" value="1"/>
</dbReference>
<keyword evidence="2" id="KW-0474">Menaquinone biosynthesis</keyword>
<dbReference type="PANTHER" id="PTHR30024:SF46">
    <property type="entry name" value="ABC TRANSPORTER, SUBSTRATE-BINDING LIPOPROTEIN"/>
    <property type="match status" value="1"/>
</dbReference>
<dbReference type="UniPathway" id="UPA00079"/>
<gene>
    <name evidence="6" type="ORF">ENU12_01360</name>
    <name evidence="5" type="ORF">JM64_05160</name>
</gene>
<dbReference type="OrthoDB" id="9814375at2"/>
<feature type="transmembrane region" description="Helical" evidence="4">
    <location>
        <begin position="7"/>
        <end position="28"/>
    </location>
</feature>
<dbReference type="GO" id="GO:0009234">
    <property type="term" value="P:menaquinone biosynthetic process"/>
    <property type="evidence" value="ECO:0007669"/>
    <property type="project" value="UniProtKB-UniPathway"/>
</dbReference>
<dbReference type="EMBL" id="DTBH01000034">
    <property type="protein sequence ID" value="HGQ76580.1"/>
    <property type="molecule type" value="Genomic_DNA"/>
</dbReference>
<reference evidence="5 7" key="1">
    <citation type="submission" date="2014-08" db="EMBL/GenBank/DDBJ databases">
        <title>Fervidobacterium pennivorans DYC genome.</title>
        <authorList>
            <person name="Wushke S."/>
        </authorList>
    </citation>
    <scope>NUCLEOTIDE SEQUENCE [LARGE SCALE GENOMIC DNA]</scope>
    <source>
        <strain evidence="5 7">DYC</strain>
    </source>
</reference>
<dbReference type="PANTHER" id="PTHR30024">
    <property type="entry name" value="ALIPHATIC SULFONATES-BINDING PROTEIN-RELATED"/>
    <property type="match status" value="1"/>
</dbReference>
<evidence type="ECO:0000256" key="3">
    <source>
        <dbReference type="ARBA" id="ARBA00023239"/>
    </source>
</evidence>
<evidence type="ECO:0000256" key="1">
    <source>
        <dbReference type="ARBA" id="ARBA00004863"/>
    </source>
</evidence>
<proteinExistence type="predicted"/>
<sequence length="312" mass="35045">MKGVKLFGKVFVFISVLVTVAVFGVTFINPFGPTIFPVAGLISKEVKTDIALDMKFWKTMDEATAYIVSKKVNFAALPVTFGANLYTKGVDVRLVGVYSWRLFYVVASPDFEFKGFQSFKGEKIYTAHGRGQTADVVLRFLLVKNGLEPDRDVTFAYAQPQEIVSLFNSGKIKIAAIPEPFVTMTLSKGKVIMDLQDEWNKATGFKFGIPITGLFVTGKLIDYPQTVKLFEKSFKESLSWSYKNVDKAVEITSKQLGIPTNILKASLERSQYNYISAAECRDEVLAYLKKLNELYPDGMPKVPDEKFFYIVK</sequence>
<dbReference type="EMBL" id="CP011393">
    <property type="protein sequence ID" value="ANE41427.1"/>
    <property type="molecule type" value="Genomic_DNA"/>
</dbReference>
<evidence type="ECO:0000313" key="6">
    <source>
        <dbReference type="EMBL" id="HGQ76580.1"/>
    </source>
</evidence>
<dbReference type="SUPFAM" id="SSF53850">
    <property type="entry name" value="Periplasmic binding protein-like II"/>
    <property type="match status" value="1"/>
</dbReference>
<evidence type="ECO:0000313" key="7">
    <source>
        <dbReference type="Proteomes" id="UP000077096"/>
    </source>
</evidence>
<dbReference type="InterPro" id="IPR027024">
    <property type="entry name" value="UCP027386_ABC_sbc_TM0202"/>
</dbReference>
<accession>A0A172T369</accession>
<dbReference type="PIRSF" id="PIRSF027386">
    <property type="entry name" value="UCP027386_ABC_sbc_TM0202"/>
    <property type="match status" value="1"/>
</dbReference>
<dbReference type="Gene3D" id="3.40.190.10">
    <property type="entry name" value="Periplasmic binding protein-like II"/>
    <property type="match status" value="2"/>
</dbReference>